<name>E9NIK1_9CAUD</name>
<evidence type="ECO:0000313" key="2">
    <source>
        <dbReference type="Proteomes" id="UP000007263"/>
    </source>
</evidence>
<accession>E9NIK1</accession>
<evidence type="ECO:0000313" key="1">
    <source>
        <dbReference type="EMBL" id="ADU79227.1"/>
    </source>
</evidence>
<protein>
    <submittedName>
        <fullName evidence="1">Uncharacterized protein</fullName>
    </submittedName>
</protein>
<dbReference type="Proteomes" id="UP000007263">
    <property type="component" value="Segment"/>
</dbReference>
<dbReference type="RefSeq" id="YP_007003199.1">
    <property type="nucleotide sequence ID" value="NC_019485.1"/>
</dbReference>
<reference evidence="1 2" key="1">
    <citation type="submission" date="2010-11" db="EMBL/GenBank/DDBJ databases">
        <title>Complete nucleotide sequence of the bacteriophage EcP1, a new member of the N4-like viruses.</title>
        <authorList>
            <person name="Zhu J."/>
            <person name="Rao X."/>
            <person name="Tan Y."/>
            <person name="Hu Z."/>
            <person name="Xiong K."/>
            <person name="Chen Z."/>
            <person name="Li S."/>
            <person name="Yang J."/>
            <person name="Jin X."/>
            <person name="Chen Y."/>
            <person name="Hu F."/>
        </authorList>
    </citation>
    <scope>NUCLEOTIDE SEQUENCE [LARGE SCALE GENOMIC DNA]</scope>
</reference>
<keyword evidence="2" id="KW-1185">Reference proteome</keyword>
<organism evidence="1 2">
    <name type="scientific">Enterobacter phage EcP1</name>
    <dbReference type="NCBI Taxonomy" id="942016"/>
    <lineage>
        <taxon>Viruses</taxon>
        <taxon>Duplodnaviria</taxon>
        <taxon>Heunggongvirae</taxon>
        <taxon>Uroviricota</taxon>
        <taxon>Caudoviricetes</taxon>
        <taxon>Schitoviridae</taxon>
        <taxon>Eceepunavirus</taxon>
        <taxon>Eceepunavirus EcP1</taxon>
    </lineage>
</organism>
<dbReference type="EMBL" id="HQ641380">
    <property type="protein sequence ID" value="ADU79227.1"/>
    <property type="molecule type" value="Genomic_DNA"/>
</dbReference>
<dbReference type="KEGG" id="vg:14006855"/>
<dbReference type="GeneID" id="14006855"/>
<proteinExistence type="predicted"/>
<gene>
    <name evidence="1" type="ORF">EcP1_gp76</name>
</gene>
<sequence>MIDFEIEFKADISLRETVIEKEKEI</sequence>